<proteinExistence type="predicted"/>
<organism evidence="1 2">
    <name type="scientific">Ramularia collo-cygni</name>
    <dbReference type="NCBI Taxonomy" id="112498"/>
    <lineage>
        <taxon>Eukaryota</taxon>
        <taxon>Fungi</taxon>
        <taxon>Dikarya</taxon>
        <taxon>Ascomycota</taxon>
        <taxon>Pezizomycotina</taxon>
        <taxon>Dothideomycetes</taxon>
        <taxon>Dothideomycetidae</taxon>
        <taxon>Mycosphaerellales</taxon>
        <taxon>Mycosphaerellaceae</taxon>
        <taxon>Ramularia</taxon>
    </lineage>
</organism>
<gene>
    <name evidence="1" type="ORF">RCC_08791</name>
</gene>
<evidence type="ECO:0000313" key="1">
    <source>
        <dbReference type="EMBL" id="CZT23081.1"/>
    </source>
</evidence>
<reference evidence="1 2" key="1">
    <citation type="submission" date="2016-03" db="EMBL/GenBank/DDBJ databases">
        <authorList>
            <person name="Ploux O."/>
        </authorList>
    </citation>
    <scope>NUCLEOTIDE SEQUENCE [LARGE SCALE GENOMIC DNA]</scope>
    <source>
        <strain evidence="1 2">URUG2</strain>
    </source>
</reference>
<protein>
    <submittedName>
        <fullName evidence="1">Uncharacterized protein</fullName>
    </submittedName>
</protein>
<dbReference type="Proteomes" id="UP000225277">
    <property type="component" value="Unassembled WGS sequence"/>
</dbReference>
<dbReference type="GeneID" id="35603872"/>
<dbReference type="AlphaFoldDB" id="A0A2D3VG15"/>
<keyword evidence="2" id="KW-1185">Reference proteome</keyword>
<evidence type="ECO:0000313" key="2">
    <source>
        <dbReference type="Proteomes" id="UP000225277"/>
    </source>
</evidence>
<dbReference type="RefSeq" id="XP_023629805.1">
    <property type="nucleotide sequence ID" value="XM_023774037.1"/>
</dbReference>
<name>A0A2D3VG15_9PEZI</name>
<accession>A0A2D3VG15</accession>
<dbReference type="EMBL" id="FJUY01000015">
    <property type="protein sequence ID" value="CZT23081.1"/>
    <property type="molecule type" value="Genomic_DNA"/>
</dbReference>
<sequence length="500" mass="57527">MSSAARVFGTAELTEMILLHLPNKSILGATRACTAFAAAYKTSKSIRRKLFMEDCPWIGCETIQENPYDAEFFEEFQKRDFRGQKMHLNPLCFRDVGCIYARGEFRGDREIDGVWLHLAGHGVDYSYVHPESSCFKMMICQPNIPVSGGDVTIHYGPRPYQNYDEEQYDSVHLSASKNLRPTLGDFLRIEQEGYATLEEEGQSMSDTDSRGGANLFPHSRFVSLDELPWEVLPQLEGVDLLDAYWSQFERAKREKRLRERVFSTRKLAKKILLNLSMDELFLARQTAPVLRRAIDKSTTIKRKMFLDRVTWTGPGIAPYSEDEVSRMSPGPRCTNFITRNPEKSIANFYDVHLNPMLFSKDIINARGGRLVLNPSLKQRIQLEVSDDAAGEWTWERESLCLRMVLSSPYVPGMQVMPIKRIEGDRKYGQAIKLKDEPLRTLGHVLSAMREGLDRVYVEAGRKRAEYRKLELRMMFPEGCRFWLNGKAVNDRVADEDEDDW</sequence>